<evidence type="ECO:0000313" key="4">
    <source>
        <dbReference type="EMBL" id="CAB4847099.1"/>
    </source>
</evidence>
<dbReference type="EMBL" id="CAESAI010000058">
    <property type="protein sequence ID" value="CAB4344649.1"/>
    <property type="molecule type" value="Genomic_DNA"/>
</dbReference>
<reference evidence="5" key="1">
    <citation type="submission" date="2020-05" db="EMBL/GenBank/DDBJ databases">
        <authorList>
            <person name="Chiriac C."/>
            <person name="Salcher M."/>
            <person name="Ghai R."/>
            <person name="Kavagutti S V."/>
        </authorList>
    </citation>
    <scope>NUCLEOTIDE SEQUENCE</scope>
</reference>
<evidence type="ECO:0000313" key="1">
    <source>
        <dbReference type="EMBL" id="CAB4344649.1"/>
    </source>
</evidence>
<proteinExistence type="predicted"/>
<evidence type="ECO:0000313" key="6">
    <source>
        <dbReference type="EMBL" id="CAB5054389.1"/>
    </source>
</evidence>
<evidence type="ECO:0000313" key="2">
    <source>
        <dbReference type="EMBL" id="CAB4345053.1"/>
    </source>
</evidence>
<dbReference type="InterPro" id="IPR008972">
    <property type="entry name" value="Cupredoxin"/>
</dbReference>
<gene>
    <name evidence="3" type="ORF">UFOPK2648_00489</name>
    <name evidence="4" type="ORF">UFOPK3278_00515</name>
    <name evidence="1" type="ORF">UFOPK3406_01393</name>
    <name evidence="2" type="ORF">UFOPK3925_01481</name>
    <name evidence="5" type="ORF">UFOPK4097_01022</name>
    <name evidence="6" type="ORF">UFOPK4301_01216</name>
</gene>
<dbReference type="AlphaFoldDB" id="A0A6J7QZZ9"/>
<dbReference type="EMBL" id="CAFBQG010000183">
    <property type="protein sequence ID" value="CAB5054389.1"/>
    <property type="molecule type" value="Genomic_DNA"/>
</dbReference>
<accession>A0A6J7QZZ9</accession>
<sequence length="229" mass="24699">MAVKRILSSVAIFAIALAFVGLVASYAMGKSKEPELIAATPMGTVTTSQGEMQHVAFELNTYPDSEVPENFNNDHTDHADWVSYGPSTRLEVPANSLVTITITNYDGGEVLNNTYFKDVVGVEGTAMLNGKPFTSVPPDHVGHTFTLRPAPVNKNSELFVSVPLLAVPEADMPEEGYTDSPNVITFSFIVGEAGEYIWNCEYPCGDGTYAKFGNAMSADRWMSGTLSVV</sequence>
<dbReference type="EMBL" id="CAESAD010000016">
    <property type="protein sequence ID" value="CAB4345053.1"/>
    <property type="molecule type" value="Genomic_DNA"/>
</dbReference>
<evidence type="ECO:0000313" key="3">
    <source>
        <dbReference type="EMBL" id="CAB4704159.1"/>
    </source>
</evidence>
<evidence type="ECO:0000313" key="5">
    <source>
        <dbReference type="EMBL" id="CAB5022515.1"/>
    </source>
</evidence>
<protein>
    <submittedName>
        <fullName evidence="5">Unannotated protein</fullName>
    </submittedName>
</protein>
<dbReference type="EMBL" id="CAFBPK010000016">
    <property type="protein sequence ID" value="CAB5022515.1"/>
    <property type="molecule type" value="Genomic_DNA"/>
</dbReference>
<name>A0A6J7QZZ9_9ZZZZ</name>
<dbReference type="EMBL" id="CAEZYC010000017">
    <property type="protein sequence ID" value="CAB4704159.1"/>
    <property type="molecule type" value="Genomic_DNA"/>
</dbReference>
<dbReference type="Gene3D" id="2.60.40.420">
    <property type="entry name" value="Cupredoxins - blue copper proteins"/>
    <property type="match status" value="1"/>
</dbReference>
<organism evidence="5">
    <name type="scientific">freshwater metagenome</name>
    <dbReference type="NCBI Taxonomy" id="449393"/>
    <lineage>
        <taxon>unclassified sequences</taxon>
        <taxon>metagenomes</taxon>
        <taxon>ecological metagenomes</taxon>
    </lineage>
</organism>
<dbReference type="EMBL" id="CAFBIX010000013">
    <property type="protein sequence ID" value="CAB4847099.1"/>
    <property type="molecule type" value="Genomic_DNA"/>
</dbReference>